<keyword evidence="2" id="KW-1185">Reference proteome</keyword>
<comment type="caution">
    <text evidence="1">The sequence shown here is derived from an EMBL/GenBank/DDBJ whole genome shotgun (WGS) entry which is preliminary data.</text>
</comment>
<name>A0A9D4IMY9_DREPO</name>
<reference evidence="1" key="2">
    <citation type="submission" date="2020-11" db="EMBL/GenBank/DDBJ databases">
        <authorList>
            <person name="McCartney M.A."/>
            <person name="Auch B."/>
            <person name="Kono T."/>
            <person name="Mallez S."/>
            <person name="Becker A."/>
            <person name="Gohl D.M."/>
            <person name="Silverstein K.A.T."/>
            <person name="Koren S."/>
            <person name="Bechman K.B."/>
            <person name="Herman A."/>
            <person name="Abrahante J.E."/>
            <person name="Garbe J."/>
        </authorList>
    </citation>
    <scope>NUCLEOTIDE SEQUENCE</scope>
    <source>
        <strain evidence="1">Duluth1</strain>
        <tissue evidence="1">Whole animal</tissue>
    </source>
</reference>
<dbReference type="Proteomes" id="UP000828390">
    <property type="component" value="Unassembled WGS sequence"/>
</dbReference>
<reference evidence="1" key="1">
    <citation type="journal article" date="2019" name="bioRxiv">
        <title>The Genome of the Zebra Mussel, Dreissena polymorpha: A Resource for Invasive Species Research.</title>
        <authorList>
            <person name="McCartney M.A."/>
            <person name="Auch B."/>
            <person name="Kono T."/>
            <person name="Mallez S."/>
            <person name="Zhang Y."/>
            <person name="Obille A."/>
            <person name="Becker A."/>
            <person name="Abrahante J.E."/>
            <person name="Garbe J."/>
            <person name="Badalamenti J.P."/>
            <person name="Herman A."/>
            <person name="Mangelson H."/>
            <person name="Liachko I."/>
            <person name="Sullivan S."/>
            <person name="Sone E.D."/>
            <person name="Koren S."/>
            <person name="Silverstein K.A.T."/>
            <person name="Beckman K.B."/>
            <person name="Gohl D.M."/>
        </authorList>
    </citation>
    <scope>NUCLEOTIDE SEQUENCE</scope>
    <source>
        <strain evidence="1">Duluth1</strain>
        <tissue evidence="1">Whole animal</tissue>
    </source>
</reference>
<dbReference type="AlphaFoldDB" id="A0A9D4IMY9"/>
<evidence type="ECO:0000313" key="2">
    <source>
        <dbReference type="Proteomes" id="UP000828390"/>
    </source>
</evidence>
<dbReference type="EMBL" id="JAIWYP010000009">
    <property type="protein sequence ID" value="KAH3778759.1"/>
    <property type="molecule type" value="Genomic_DNA"/>
</dbReference>
<sequence>MDSSAYIEYEPLSLQVNTEVKVPITASSDVIFTNAVNENNDNISTLLQASGTNNEADTDLGFVSQNITDLLTCTDACLHCRLI</sequence>
<organism evidence="1 2">
    <name type="scientific">Dreissena polymorpha</name>
    <name type="common">Zebra mussel</name>
    <name type="synonym">Mytilus polymorpha</name>
    <dbReference type="NCBI Taxonomy" id="45954"/>
    <lineage>
        <taxon>Eukaryota</taxon>
        <taxon>Metazoa</taxon>
        <taxon>Spiralia</taxon>
        <taxon>Lophotrochozoa</taxon>
        <taxon>Mollusca</taxon>
        <taxon>Bivalvia</taxon>
        <taxon>Autobranchia</taxon>
        <taxon>Heteroconchia</taxon>
        <taxon>Euheterodonta</taxon>
        <taxon>Imparidentia</taxon>
        <taxon>Neoheterodontei</taxon>
        <taxon>Myida</taxon>
        <taxon>Dreissenoidea</taxon>
        <taxon>Dreissenidae</taxon>
        <taxon>Dreissena</taxon>
    </lineage>
</organism>
<gene>
    <name evidence="1" type="ORF">DPMN_180230</name>
</gene>
<proteinExistence type="predicted"/>
<protein>
    <submittedName>
        <fullName evidence="1">Uncharacterized protein</fullName>
    </submittedName>
</protein>
<accession>A0A9D4IMY9</accession>
<evidence type="ECO:0000313" key="1">
    <source>
        <dbReference type="EMBL" id="KAH3778759.1"/>
    </source>
</evidence>